<evidence type="ECO:0000313" key="5">
    <source>
        <dbReference type="EMBL" id="PIP75650.1"/>
    </source>
</evidence>
<reference evidence="5 6" key="1">
    <citation type="submission" date="2017-09" db="EMBL/GenBank/DDBJ databases">
        <title>Depth-based differentiation of microbial function through sediment-hosted aquifers and enrichment of novel symbionts in the deep terrestrial subsurface.</title>
        <authorList>
            <person name="Probst A.J."/>
            <person name="Ladd B."/>
            <person name="Jarett J.K."/>
            <person name="Geller-Mcgrath D.E."/>
            <person name="Sieber C.M."/>
            <person name="Emerson J.B."/>
            <person name="Anantharaman K."/>
            <person name="Thomas B.C."/>
            <person name="Malmstrom R."/>
            <person name="Stieglmeier M."/>
            <person name="Klingl A."/>
            <person name="Woyke T."/>
            <person name="Ryan C.M."/>
            <person name="Banfield J.F."/>
        </authorList>
    </citation>
    <scope>NUCLEOTIDE SEQUENCE [LARGE SCALE GENOMIC DNA]</scope>
    <source>
        <strain evidence="5">CG22_combo_CG10-13_8_21_14_all_39_9</strain>
    </source>
</reference>
<evidence type="ECO:0000256" key="1">
    <source>
        <dbReference type="ARBA" id="ARBA00008760"/>
    </source>
</evidence>
<evidence type="ECO:0000256" key="4">
    <source>
        <dbReference type="SAM" id="MobiDB-lite"/>
    </source>
</evidence>
<dbReference type="GO" id="GO:0003735">
    <property type="term" value="F:structural constituent of ribosome"/>
    <property type="evidence" value="ECO:0007669"/>
    <property type="project" value="InterPro"/>
</dbReference>
<dbReference type="AlphaFoldDB" id="A0A2H0D204"/>
<keyword evidence="2 5" id="KW-0689">Ribosomal protein</keyword>
<name>A0A2H0D204_9BACT</name>
<dbReference type="GO" id="GO:0005840">
    <property type="term" value="C:ribosome"/>
    <property type="evidence" value="ECO:0007669"/>
    <property type="project" value="UniProtKB-KW"/>
</dbReference>
<dbReference type="Proteomes" id="UP000230159">
    <property type="component" value="Unassembled WGS sequence"/>
</dbReference>
<dbReference type="SUPFAM" id="SSF143800">
    <property type="entry name" value="L28p-like"/>
    <property type="match status" value="1"/>
</dbReference>
<protein>
    <submittedName>
        <fullName evidence="5">50S ribosomal protein L28</fullName>
    </submittedName>
</protein>
<organism evidence="5 6">
    <name type="scientific">Candidatus Kuenenbacteria bacterium CG22_combo_CG10-13_8_21_14_all_39_9</name>
    <dbReference type="NCBI Taxonomy" id="1974621"/>
    <lineage>
        <taxon>Bacteria</taxon>
        <taxon>Candidatus Kueneniibacteriota</taxon>
    </lineage>
</organism>
<feature type="region of interest" description="Disordered" evidence="4">
    <location>
        <begin position="1"/>
        <end position="20"/>
    </location>
</feature>
<gene>
    <name evidence="5" type="ORF">COW86_02595</name>
</gene>
<dbReference type="Pfam" id="PF00830">
    <property type="entry name" value="Ribosomal_L28"/>
    <property type="match status" value="1"/>
</dbReference>
<dbReference type="InterPro" id="IPR037147">
    <property type="entry name" value="Ribosomal_bL28_sf"/>
</dbReference>
<evidence type="ECO:0000313" key="6">
    <source>
        <dbReference type="Proteomes" id="UP000230159"/>
    </source>
</evidence>
<proteinExistence type="inferred from homology"/>
<sequence>MSRICDMCGRGPQKSIQRSHANNKMIIRKFINLQARTINGKKKKVCTRCLRTIKKKMA</sequence>
<dbReference type="InterPro" id="IPR034704">
    <property type="entry name" value="Ribosomal_bL28/bL31-like_sf"/>
</dbReference>
<comment type="similarity">
    <text evidence="1">Belongs to the bacterial ribosomal protein bL28 family.</text>
</comment>
<accession>A0A2H0D204</accession>
<comment type="caution">
    <text evidence="5">The sequence shown here is derived from an EMBL/GenBank/DDBJ whole genome shotgun (WGS) entry which is preliminary data.</text>
</comment>
<dbReference type="EMBL" id="PCTN01000117">
    <property type="protein sequence ID" value="PIP75650.1"/>
    <property type="molecule type" value="Genomic_DNA"/>
</dbReference>
<dbReference type="GO" id="GO:1990904">
    <property type="term" value="C:ribonucleoprotein complex"/>
    <property type="evidence" value="ECO:0007669"/>
    <property type="project" value="UniProtKB-KW"/>
</dbReference>
<dbReference type="Gene3D" id="2.30.170.40">
    <property type="entry name" value="Ribosomal protein L28/L24"/>
    <property type="match status" value="1"/>
</dbReference>
<dbReference type="InterPro" id="IPR026569">
    <property type="entry name" value="Ribosomal_bL28"/>
</dbReference>
<evidence type="ECO:0000256" key="3">
    <source>
        <dbReference type="ARBA" id="ARBA00023274"/>
    </source>
</evidence>
<evidence type="ECO:0000256" key="2">
    <source>
        <dbReference type="ARBA" id="ARBA00022980"/>
    </source>
</evidence>
<keyword evidence="3" id="KW-0687">Ribonucleoprotein</keyword>